<keyword evidence="3" id="KW-1133">Transmembrane helix</keyword>
<keyword evidence="1" id="KW-0175">Coiled coil</keyword>
<evidence type="ECO:0000256" key="1">
    <source>
        <dbReference type="SAM" id="Coils"/>
    </source>
</evidence>
<dbReference type="Proteomes" id="UP000317178">
    <property type="component" value="Chromosome"/>
</dbReference>
<feature type="transmembrane region" description="Helical" evidence="3">
    <location>
        <begin position="33"/>
        <end position="54"/>
    </location>
</feature>
<dbReference type="PANTHER" id="PTHR30469:SF15">
    <property type="entry name" value="HLYD FAMILY OF SECRETION PROTEINS"/>
    <property type="match status" value="1"/>
</dbReference>
<dbReference type="EMBL" id="CP036281">
    <property type="protein sequence ID" value="QDU82282.1"/>
    <property type="molecule type" value="Genomic_DNA"/>
</dbReference>
<reference evidence="4 5" key="1">
    <citation type="submission" date="2019-02" db="EMBL/GenBank/DDBJ databases">
        <title>Deep-cultivation of Planctomycetes and their phenomic and genomic characterization uncovers novel biology.</title>
        <authorList>
            <person name="Wiegand S."/>
            <person name="Jogler M."/>
            <person name="Boedeker C."/>
            <person name="Pinto D."/>
            <person name="Vollmers J."/>
            <person name="Rivas-Marin E."/>
            <person name="Kohn T."/>
            <person name="Peeters S.H."/>
            <person name="Heuer A."/>
            <person name="Rast P."/>
            <person name="Oberbeckmann S."/>
            <person name="Bunk B."/>
            <person name="Jeske O."/>
            <person name="Meyerdierks A."/>
            <person name="Storesund J.E."/>
            <person name="Kallscheuer N."/>
            <person name="Luecker S."/>
            <person name="Lage O.M."/>
            <person name="Pohl T."/>
            <person name="Merkel B.J."/>
            <person name="Hornburger P."/>
            <person name="Mueller R.-W."/>
            <person name="Bruemmer F."/>
            <person name="Labrenz M."/>
            <person name="Spormann A.M."/>
            <person name="Op den Camp H."/>
            <person name="Overmann J."/>
            <person name="Amann R."/>
            <person name="Jetten M.S.M."/>
            <person name="Mascher T."/>
            <person name="Medema M.H."/>
            <person name="Devos D.P."/>
            <person name="Kaster A.-K."/>
            <person name="Ovreas L."/>
            <person name="Rohde M."/>
            <person name="Galperin M.Y."/>
            <person name="Jogler C."/>
        </authorList>
    </citation>
    <scope>NUCLEOTIDE SEQUENCE [LARGE SCALE GENOMIC DNA]</scope>
    <source>
        <strain evidence="4 5">Pla110</strain>
    </source>
</reference>
<feature type="compositionally biased region" description="Polar residues" evidence="2">
    <location>
        <begin position="536"/>
        <end position="548"/>
    </location>
</feature>
<dbReference type="KEGG" id="plon:Pla110_40370"/>
<evidence type="ECO:0000256" key="3">
    <source>
        <dbReference type="SAM" id="Phobius"/>
    </source>
</evidence>
<dbReference type="SUPFAM" id="SSF111369">
    <property type="entry name" value="HlyD-like secretion proteins"/>
    <property type="match status" value="1"/>
</dbReference>
<dbReference type="Gene3D" id="2.40.50.100">
    <property type="match status" value="1"/>
</dbReference>
<protein>
    <submittedName>
        <fullName evidence="4">Multidrug resistance protein MdtA</fullName>
    </submittedName>
</protein>
<keyword evidence="3" id="KW-0472">Membrane</keyword>
<evidence type="ECO:0000313" key="4">
    <source>
        <dbReference type="EMBL" id="QDU82282.1"/>
    </source>
</evidence>
<dbReference type="Gene3D" id="1.10.287.470">
    <property type="entry name" value="Helix hairpin bin"/>
    <property type="match status" value="1"/>
</dbReference>
<feature type="coiled-coil region" evidence="1">
    <location>
        <begin position="148"/>
        <end position="262"/>
    </location>
</feature>
<dbReference type="GO" id="GO:0015562">
    <property type="term" value="F:efflux transmembrane transporter activity"/>
    <property type="evidence" value="ECO:0007669"/>
    <property type="project" value="TreeGrafter"/>
</dbReference>
<evidence type="ECO:0000313" key="5">
    <source>
        <dbReference type="Proteomes" id="UP000317178"/>
    </source>
</evidence>
<evidence type="ECO:0000256" key="2">
    <source>
        <dbReference type="SAM" id="MobiDB-lite"/>
    </source>
</evidence>
<dbReference type="PANTHER" id="PTHR30469">
    <property type="entry name" value="MULTIDRUG RESISTANCE PROTEIN MDTA"/>
    <property type="match status" value="1"/>
</dbReference>
<feature type="region of interest" description="Disordered" evidence="2">
    <location>
        <begin position="397"/>
        <end position="453"/>
    </location>
</feature>
<proteinExistence type="predicted"/>
<accession>A0A518CSS3</accession>
<gene>
    <name evidence="4" type="primary">mdtA_3</name>
    <name evidence="4" type="ORF">Pla110_40370</name>
</gene>
<feature type="compositionally biased region" description="Basic and acidic residues" evidence="2">
    <location>
        <begin position="443"/>
        <end position="453"/>
    </location>
</feature>
<organism evidence="4 5">
    <name type="scientific">Polystyrenella longa</name>
    <dbReference type="NCBI Taxonomy" id="2528007"/>
    <lineage>
        <taxon>Bacteria</taxon>
        <taxon>Pseudomonadati</taxon>
        <taxon>Planctomycetota</taxon>
        <taxon>Planctomycetia</taxon>
        <taxon>Planctomycetales</taxon>
        <taxon>Planctomycetaceae</taxon>
        <taxon>Polystyrenella</taxon>
    </lineage>
</organism>
<name>A0A518CSS3_9PLAN</name>
<dbReference type="GO" id="GO:1990281">
    <property type="term" value="C:efflux pump complex"/>
    <property type="evidence" value="ECO:0007669"/>
    <property type="project" value="TreeGrafter"/>
</dbReference>
<feature type="region of interest" description="Disordered" evidence="2">
    <location>
        <begin position="522"/>
        <end position="548"/>
    </location>
</feature>
<sequence length="548" mass="61383">MDHLIDVAGSTFKRHMGNEKITKKQNFKSKLPMVMVSVIAVLLLTGTVFGFLYLKSLKKSPESRDARELVYKVTVYDANPSQVQRIITGFGTAKADREVVVSAQVAGEVVQTNPRLEVGEKMIAHGESERIPPDLLIRIDPTTYQQKVSQANSMLASDRAELARLNKEEINQREVLDKAEADLKVYREQFQRVQGLKTRGVASSSELDQAQLELQRYETVLLRAENENKLYPLQREKLERQIENHEQDLQLAEHNLRRTEVNPPFNAVVSEVSVELGEYVNVGKELLKMVDLSLVEVPVSITMKDYAFLKAQLDDKVYPLVELAENETASSRWYGNIVRLSPVMNEQTRTVKVFVQVNNREQTAPLLPGTFVHARIEGDILEDVLIVPRDAIQNGQIFVASSEPVPRPKSPTDRDEDDKESAKQDEAKGTKGNQADTLTEDTATDKVAKDDRPPVYAVEARSVEVEQTLQSLAVISAGVNPGEVVVMSNLDVIHDGAKIEVYTRRNLTEEIKSQRVRVARKVQTAKSKLPPVDQPMESSLNSPTSAPR</sequence>
<dbReference type="Gene3D" id="2.40.420.20">
    <property type="match status" value="1"/>
</dbReference>
<keyword evidence="3" id="KW-0812">Transmembrane</keyword>
<feature type="compositionally biased region" description="Polar residues" evidence="2">
    <location>
        <begin position="431"/>
        <end position="441"/>
    </location>
</feature>
<keyword evidence="5" id="KW-1185">Reference proteome</keyword>
<dbReference type="AlphaFoldDB" id="A0A518CSS3"/>
<feature type="compositionally biased region" description="Basic and acidic residues" evidence="2">
    <location>
        <begin position="420"/>
        <end position="429"/>
    </location>
</feature>
<dbReference type="Gene3D" id="2.40.30.170">
    <property type="match status" value="1"/>
</dbReference>